<comment type="similarity">
    <text evidence="2">Belongs to the autoinducer-2 exporter (AI-2E) (TC 2.A.86) family.</text>
</comment>
<evidence type="ECO:0000313" key="6">
    <source>
        <dbReference type="EMBL" id="ORA74857.1"/>
    </source>
</evidence>
<dbReference type="RefSeq" id="WP_083073279.1">
    <property type="nucleotide sequence ID" value="NZ_AP022615.1"/>
</dbReference>
<evidence type="ECO:0000256" key="5">
    <source>
        <dbReference type="ARBA" id="ARBA00023136"/>
    </source>
</evidence>
<keyword evidence="4" id="KW-1133">Transmembrane helix</keyword>
<evidence type="ECO:0000256" key="4">
    <source>
        <dbReference type="ARBA" id="ARBA00022989"/>
    </source>
</evidence>
<comment type="subcellular location">
    <subcellularLocation>
        <location evidence="1">Membrane</location>
        <topology evidence="1">Multi-pass membrane protein</topology>
    </subcellularLocation>
</comment>
<sequence>MNTEFTLTQKRALAILTLTALLFGAYFLRHYFVLVVVAAVGAYLFTPLFDWFNRRLSTGLSAACTLVSALVIVIVPVGLLVILAVVQISRMVDSIAGWVKTTDLSGLGDRVLHGVNDLLARVPFAHTTITAETLRKAMVTVGRNAGEWLLHFLQGALGGIAGAVTAAIIFLYVFVALLVNREKVRTLIGQLNPLGDEVTDLYLKKAGAMVRGTVSGQFVIALCQGVAGAASIYVAGFHHGFFIFAILLTALSIIPLGGGIVTIPFGIGMIFYGNIAGGAFVVLWHLVVVTNIDNFLRPILVPRDARLNPALMLLSVFAGIAMFGPWGIVIGPVLMILIVTTVDVYLAVYKGVELDEPDERPVRRKWLPRRTAKADGS</sequence>
<evidence type="ECO:0000313" key="7">
    <source>
        <dbReference type="Proteomes" id="UP000192566"/>
    </source>
</evidence>
<keyword evidence="7" id="KW-1185">Reference proteome</keyword>
<protein>
    <submittedName>
        <fullName evidence="6">AI-2E family transporter</fullName>
    </submittedName>
</protein>
<dbReference type="EMBL" id="MVHR01000007">
    <property type="protein sequence ID" value="ORA74857.1"/>
    <property type="molecule type" value="Genomic_DNA"/>
</dbReference>
<dbReference type="PANTHER" id="PTHR21716:SF4">
    <property type="entry name" value="TRANSMEMBRANE PROTEIN 245"/>
    <property type="match status" value="1"/>
</dbReference>
<accession>A0A1X0DR86</accession>
<proteinExistence type="inferred from homology"/>
<reference evidence="6 7" key="1">
    <citation type="submission" date="2017-02" db="EMBL/GenBank/DDBJ databases">
        <title>The new phylogeny of genus Mycobacterium.</title>
        <authorList>
            <person name="Tortoli E."/>
            <person name="Trovato A."/>
            <person name="Cirillo D.M."/>
        </authorList>
    </citation>
    <scope>NUCLEOTIDE SEQUENCE [LARGE SCALE GENOMIC DNA]</scope>
    <source>
        <strain evidence="6 7">DSM 44471</strain>
    </source>
</reference>
<dbReference type="PANTHER" id="PTHR21716">
    <property type="entry name" value="TRANSMEMBRANE PROTEIN"/>
    <property type="match status" value="1"/>
</dbReference>
<keyword evidence="3" id="KW-0812">Transmembrane</keyword>
<comment type="caution">
    <text evidence="6">The sequence shown here is derived from an EMBL/GenBank/DDBJ whole genome shotgun (WGS) entry which is preliminary data.</text>
</comment>
<dbReference type="AlphaFoldDB" id="A0A1X0DR86"/>
<name>A0A1X0DR86_MYCHE</name>
<evidence type="ECO:0000256" key="3">
    <source>
        <dbReference type="ARBA" id="ARBA00022692"/>
    </source>
</evidence>
<evidence type="ECO:0000256" key="2">
    <source>
        <dbReference type="ARBA" id="ARBA00009773"/>
    </source>
</evidence>
<dbReference type="Proteomes" id="UP000192566">
    <property type="component" value="Unassembled WGS sequence"/>
</dbReference>
<gene>
    <name evidence="6" type="ORF">BST25_06910</name>
</gene>
<dbReference type="Pfam" id="PF01594">
    <property type="entry name" value="AI-2E_transport"/>
    <property type="match status" value="1"/>
</dbReference>
<keyword evidence="5" id="KW-0472">Membrane</keyword>
<dbReference type="GO" id="GO:0016020">
    <property type="term" value="C:membrane"/>
    <property type="evidence" value="ECO:0007669"/>
    <property type="project" value="UniProtKB-SubCell"/>
</dbReference>
<dbReference type="OrthoDB" id="5348369at2"/>
<organism evidence="6 7">
    <name type="scientific">Mycobacterium heidelbergense</name>
    <dbReference type="NCBI Taxonomy" id="53376"/>
    <lineage>
        <taxon>Bacteria</taxon>
        <taxon>Bacillati</taxon>
        <taxon>Actinomycetota</taxon>
        <taxon>Actinomycetes</taxon>
        <taxon>Mycobacteriales</taxon>
        <taxon>Mycobacteriaceae</taxon>
        <taxon>Mycobacterium</taxon>
        <taxon>Mycobacterium simiae complex</taxon>
    </lineage>
</organism>
<dbReference type="STRING" id="53376.BST25_06910"/>
<dbReference type="InterPro" id="IPR002549">
    <property type="entry name" value="AI-2E-like"/>
</dbReference>
<evidence type="ECO:0000256" key="1">
    <source>
        <dbReference type="ARBA" id="ARBA00004141"/>
    </source>
</evidence>